<dbReference type="PROSITE" id="PS51384">
    <property type="entry name" value="FAD_FR"/>
    <property type="match status" value="1"/>
</dbReference>
<comment type="caution">
    <text evidence="10">The sequence shown here is derived from an EMBL/GenBank/DDBJ whole genome shotgun (WGS) entry which is preliminary data.</text>
</comment>
<feature type="region of interest" description="Disordered" evidence="7">
    <location>
        <begin position="572"/>
        <end position="592"/>
    </location>
</feature>
<dbReference type="PANTHER" id="PTHR11972:SF69">
    <property type="entry name" value="FERRIC REDUCTION OXIDASE 6-RELATED"/>
    <property type="match status" value="1"/>
</dbReference>
<keyword evidence="6 8" id="KW-0472">Membrane</keyword>
<protein>
    <submittedName>
        <fullName evidence="10">Ferric/cupric-chelate reductase</fullName>
    </submittedName>
</protein>
<evidence type="ECO:0000256" key="4">
    <source>
        <dbReference type="ARBA" id="ARBA00023002"/>
    </source>
</evidence>
<organism evidence="10 11">
    <name type="scientific">Mortierella alpina</name>
    <name type="common">Oleaginous fungus</name>
    <name type="synonym">Mortierella renispora</name>
    <dbReference type="NCBI Taxonomy" id="64518"/>
    <lineage>
        <taxon>Eukaryota</taxon>
        <taxon>Fungi</taxon>
        <taxon>Fungi incertae sedis</taxon>
        <taxon>Mucoromycota</taxon>
        <taxon>Mortierellomycotina</taxon>
        <taxon>Mortierellomycetes</taxon>
        <taxon>Mortierellales</taxon>
        <taxon>Mortierellaceae</taxon>
        <taxon>Mortierella</taxon>
    </lineage>
</organism>
<proteinExistence type="predicted"/>
<dbReference type="Gene3D" id="3.40.50.80">
    <property type="entry name" value="Nucleotide-binding domain of ferredoxin-NADP reductase (FNR) module"/>
    <property type="match status" value="1"/>
</dbReference>
<keyword evidence="5" id="KW-0813">Transport</keyword>
<dbReference type="Proteomes" id="UP000738359">
    <property type="component" value="Unassembled WGS sequence"/>
</dbReference>
<feature type="domain" description="FAD-binding FR-type" evidence="9">
    <location>
        <begin position="309"/>
        <end position="426"/>
    </location>
</feature>
<accession>A0A9P6J313</accession>
<dbReference type="AlphaFoldDB" id="A0A9P6J313"/>
<dbReference type="InterPro" id="IPR017927">
    <property type="entry name" value="FAD-bd_FR_type"/>
</dbReference>
<dbReference type="PANTHER" id="PTHR11972">
    <property type="entry name" value="NADPH OXIDASE"/>
    <property type="match status" value="1"/>
</dbReference>
<dbReference type="SUPFAM" id="SSF52343">
    <property type="entry name" value="Ferredoxin reductase-like, C-terminal NADP-linked domain"/>
    <property type="match status" value="1"/>
</dbReference>
<feature type="transmembrane region" description="Helical" evidence="8">
    <location>
        <begin position="42"/>
        <end position="64"/>
    </location>
</feature>
<evidence type="ECO:0000256" key="1">
    <source>
        <dbReference type="ARBA" id="ARBA00004141"/>
    </source>
</evidence>
<dbReference type="GO" id="GO:0005886">
    <property type="term" value="C:plasma membrane"/>
    <property type="evidence" value="ECO:0007669"/>
    <property type="project" value="TreeGrafter"/>
</dbReference>
<dbReference type="InterPro" id="IPR013130">
    <property type="entry name" value="Fe3_Rdtase_TM_dom"/>
</dbReference>
<evidence type="ECO:0000256" key="7">
    <source>
        <dbReference type="SAM" id="MobiDB-lite"/>
    </source>
</evidence>
<evidence type="ECO:0000259" key="9">
    <source>
        <dbReference type="PROSITE" id="PS51384"/>
    </source>
</evidence>
<dbReference type="EMBL" id="JAAAHY010000644">
    <property type="protein sequence ID" value="KAF9960111.1"/>
    <property type="molecule type" value="Genomic_DNA"/>
</dbReference>
<dbReference type="GO" id="GO:0006811">
    <property type="term" value="P:monoatomic ion transport"/>
    <property type="evidence" value="ECO:0007669"/>
    <property type="project" value="UniProtKB-KW"/>
</dbReference>
<dbReference type="SFLD" id="SFLDS00052">
    <property type="entry name" value="Ferric_Reductase_Domain"/>
    <property type="match status" value="1"/>
</dbReference>
<feature type="transmembrane region" description="Helical" evidence="8">
    <location>
        <begin position="197"/>
        <end position="219"/>
    </location>
</feature>
<feature type="region of interest" description="Disordered" evidence="7">
    <location>
        <begin position="520"/>
        <end position="559"/>
    </location>
</feature>
<dbReference type="SFLD" id="SFLDG01168">
    <property type="entry name" value="Ferric_reductase_subgroup_(FRE"/>
    <property type="match status" value="1"/>
</dbReference>
<feature type="transmembrane region" description="Helical" evidence="8">
    <location>
        <begin position="613"/>
        <end position="633"/>
    </location>
</feature>
<gene>
    <name evidence="10" type="primary">FRE1_2</name>
    <name evidence="10" type="ORF">BGZ70_008684</name>
</gene>
<keyword evidence="4" id="KW-0560">Oxidoreductase</keyword>
<feature type="transmembrane region" description="Helical" evidence="8">
    <location>
        <begin position="239"/>
        <end position="259"/>
    </location>
</feature>
<keyword evidence="2 8" id="KW-0812">Transmembrane</keyword>
<feature type="transmembrane region" description="Helical" evidence="8">
    <location>
        <begin position="266"/>
        <end position="286"/>
    </location>
</feature>
<evidence type="ECO:0000256" key="5">
    <source>
        <dbReference type="ARBA" id="ARBA00023065"/>
    </source>
</evidence>
<reference evidence="10" key="1">
    <citation type="journal article" date="2020" name="Fungal Divers.">
        <title>Resolving the Mortierellaceae phylogeny through synthesis of multi-gene phylogenetics and phylogenomics.</title>
        <authorList>
            <person name="Vandepol N."/>
            <person name="Liber J."/>
            <person name="Desiro A."/>
            <person name="Na H."/>
            <person name="Kennedy M."/>
            <person name="Barry K."/>
            <person name="Grigoriev I.V."/>
            <person name="Miller A.N."/>
            <person name="O'Donnell K."/>
            <person name="Stajich J.E."/>
            <person name="Bonito G."/>
        </authorList>
    </citation>
    <scope>NUCLEOTIDE SEQUENCE</scope>
    <source>
        <strain evidence="10">CK1249</strain>
    </source>
</reference>
<feature type="compositionally biased region" description="Polar residues" evidence="7">
    <location>
        <begin position="572"/>
        <end position="586"/>
    </location>
</feature>
<dbReference type="OrthoDB" id="17725at2759"/>
<keyword evidence="3 8" id="KW-1133">Transmembrane helix</keyword>
<evidence type="ECO:0000313" key="11">
    <source>
        <dbReference type="Proteomes" id="UP000738359"/>
    </source>
</evidence>
<feature type="transmembrane region" description="Helical" evidence="8">
    <location>
        <begin position="149"/>
        <end position="176"/>
    </location>
</feature>
<keyword evidence="11" id="KW-1185">Reference proteome</keyword>
<dbReference type="CDD" id="cd06186">
    <property type="entry name" value="NOX_Duox_like_FAD_NADP"/>
    <property type="match status" value="1"/>
</dbReference>
<evidence type="ECO:0000256" key="8">
    <source>
        <dbReference type="SAM" id="Phobius"/>
    </source>
</evidence>
<evidence type="ECO:0000256" key="2">
    <source>
        <dbReference type="ARBA" id="ARBA00022692"/>
    </source>
</evidence>
<keyword evidence="5" id="KW-0406">Ion transport</keyword>
<dbReference type="InterPro" id="IPR039261">
    <property type="entry name" value="FNR_nucleotide-bd"/>
</dbReference>
<name>A0A9P6J313_MORAP</name>
<evidence type="ECO:0000313" key="10">
    <source>
        <dbReference type="EMBL" id="KAF9960111.1"/>
    </source>
</evidence>
<sequence length="804" mass="91563">MHVLLTLLGMLVVLIFWMSDFKILWDTKMEVKEVYWIGLRDYYFWGLCIVPSLLSHMVATWGHYYRADSIFQRSVRQVSWPASMTAQERKTKRLNAISVWERHDPYVGWTYRFWLLVVISFGLNVAWFLEPLLKYLGPQLREHPEEDPVIIWMSFIGYGSGYAAIMACAIIMFVVLRRSVLHALGFTYAELLPMHRGMGIAILFWSVVHTVGYSVHYIIEDEWDEQFNLDGETRGPQNVIGFVALAALIALYVFSLPYFRRRFYEFFLLMHRVMTVITFAGTLMHYPYFMTWYYVVPSMCLFMADRYIPKIVQAFAVAPDVICSFNKDADILTMVIVSRNRLEPLKPYYPGDYINLQNTIIGQSYHPFTIASYWPDDPYTMTLYIRTFGENPDSWTHGLARLCSSDDDPILVNMNVEGVFGDRSHDYLCSNNLVIFAAGAAITTFMPLLKSIAAHIEAVKAESSETQCTIKVHLLSTFRYESELYAYGDFLHQVTTDPRFTSWLHVEIHVSRPDKVPRKMVSNAEDAAHDHKIKPAMSSTASEGSEIDTHSESSDSVDPPVYLGAAVPMQRKSSNVHDSNNGSSPKAYTDRPVPTFPTVNATSVATIHAKRDLLITAAILFIPFFAFVGLRFVGLEGVWHGESRWCRTTKIYDQNMTNKCMWNYTMTPGFLHIVAGSLMGYGLIFYARWSTLRFGEVARVGSVAKTMTASGAELGGKGQNKTFEYMKTVHASQVMAYDGSIRYRTGRLNVKESIQELIAAEVGVKDLETTAVFVGGPDSFLDSVQEETKKASWTVEFHRETWSP</sequence>
<evidence type="ECO:0000256" key="6">
    <source>
        <dbReference type="ARBA" id="ARBA00023136"/>
    </source>
</evidence>
<dbReference type="InterPro" id="IPR050369">
    <property type="entry name" value="RBOH/FRE"/>
</dbReference>
<feature type="transmembrane region" description="Helical" evidence="8">
    <location>
        <begin position="669"/>
        <end position="689"/>
    </location>
</feature>
<dbReference type="GO" id="GO:0016491">
    <property type="term" value="F:oxidoreductase activity"/>
    <property type="evidence" value="ECO:0007669"/>
    <property type="project" value="UniProtKB-KW"/>
</dbReference>
<dbReference type="Pfam" id="PF01794">
    <property type="entry name" value="Ferric_reduct"/>
    <property type="match status" value="1"/>
</dbReference>
<evidence type="ECO:0000256" key="3">
    <source>
        <dbReference type="ARBA" id="ARBA00022989"/>
    </source>
</evidence>
<feature type="transmembrane region" description="Helical" evidence="8">
    <location>
        <begin position="111"/>
        <end position="129"/>
    </location>
</feature>
<comment type="subcellular location">
    <subcellularLocation>
        <location evidence="1">Membrane</location>
        <topology evidence="1">Multi-pass membrane protein</topology>
    </subcellularLocation>
</comment>